<keyword evidence="2" id="KW-0479">Metal-binding</keyword>
<dbReference type="Gene3D" id="3.50.50.60">
    <property type="entry name" value="FAD/NAD(P)-binding domain"/>
    <property type="match status" value="1"/>
</dbReference>
<keyword evidence="1" id="KW-0004">4Fe-4S</keyword>
<protein>
    <submittedName>
        <fullName evidence="6">FAD-dependent oxidoreductase</fullName>
        <ecNumber evidence="6">1.-.-.-</ecNumber>
    </submittedName>
</protein>
<evidence type="ECO:0000256" key="3">
    <source>
        <dbReference type="ARBA" id="ARBA00023002"/>
    </source>
</evidence>
<evidence type="ECO:0000256" key="1">
    <source>
        <dbReference type="ARBA" id="ARBA00022485"/>
    </source>
</evidence>
<dbReference type="SUPFAM" id="SSF51905">
    <property type="entry name" value="FAD/NAD(P)-binding domain"/>
    <property type="match status" value="1"/>
</dbReference>
<gene>
    <name evidence="6" type="ORF">ACFO6W_25505</name>
</gene>
<dbReference type="PANTHER" id="PTHR43498">
    <property type="entry name" value="FERREDOXIN:COB-COM HETERODISULFIDE REDUCTASE SUBUNIT A"/>
    <property type="match status" value="1"/>
</dbReference>
<organism evidence="6 7">
    <name type="scientific">Dysgonomonas termitidis</name>
    <dbReference type="NCBI Taxonomy" id="1516126"/>
    <lineage>
        <taxon>Bacteria</taxon>
        <taxon>Pseudomonadati</taxon>
        <taxon>Bacteroidota</taxon>
        <taxon>Bacteroidia</taxon>
        <taxon>Bacteroidales</taxon>
        <taxon>Dysgonomonadaceae</taxon>
        <taxon>Dysgonomonas</taxon>
    </lineage>
</organism>
<evidence type="ECO:0000256" key="5">
    <source>
        <dbReference type="ARBA" id="ARBA00023014"/>
    </source>
</evidence>
<dbReference type="EMBL" id="JBHSGN010000169">
    <property type="protein sequence ID" value="MFC4677042.1"/>
    <property type="molecule type" value="Genomic_DNA"/>
</dbReference>
<dbReference type="InterPro" id="IPR039650">
    <property type="entry name" value="HdrA-like"/>
</dbReference>
<proteinExistence type="predicted"/>
<sequence>MIEKEFSKNGRLFKDVIFDTDLVIVGAGMSGICAAITAARAGIKVILLQDRPVVGGNASSEVRLWVLGATSHMGNNNRWSREGGVIDEILVENLYKNKEGNPIIFDTILLDKIKQEKNITLLLNTVVYDLEKSEANIIKKIFGFNSQNETKYTITAPLFCDASGDGVLGYMSGARYRIGAEDRLKYGERFAPDITKYGELLGHSIYFYSKDAGSPVKYIAPSYALKDITKIPRFGNINTGEHGCKFWWLEYGGRKDTIHDTEEIKWELWSIVYGVWNYIKNSGNFKNVENLTLEWVGVIPGKRESRRFDGLYTLTQQDIIEQRHHKDAIAYGGWAIDLHPADGVYSGESGCTQYHSKGIYEMPYRCFISKDIENLFFAGRIISTSHVAHGSSRVMATSAFGAQAVGMAAAQCIKERLLPADILQEQKLKVLQQALNLAGQHIPRIPIDRSRNLVDSAYIEASSNLVLRQIPFDGSWYQLDFSAAQMLPLNPSINYEFEVQLDVLQPTSLNVELRYAEKAGNYTPDCIAEKWEYSLQPGIQRLKISSKAFLLTQQYAFITFIKNESVKIRTSTKRYTGLLSVFNKFNIAVNNHGKQEPPLNSGIDAFEFWCPERRPEGHNIAMNIQPAITAFDPANVTNGFTRPTMTSNAWVAALEDEYPELKFCWPAQQTVKRVRLYFDTDFDHPMESVQMGHPESRIPFCIRNFKLLNEKRELIAEVIDNYQTICSINFSEPMKLNEIVLQMEKAENNIPCSLFQIYIEKGIS</sequence>
<comment type="caution">
    <text evidence="6">The sequence shown here is derived from an EMBL/GenBank/DDBJ whole genome shotgun (WGS) entry which is preliminary data.</text>
</comment>
<keyword evidence="5" id="KW-0411">Iron-sulfur</keyword>
<dbReference type="GO" id="GO:0016491">
    <property type="term" value="F:oxidoreductase activity"/>
    <property type="evidence" value="ECO:0007669"/>
    <property type="project" value="UniProtKB-KW"/>
</dbReference>
<reference evidence="7" key="1">
    <citation type="journal article" date="2019" name="Int. J. Syst. Evol. Microbiol.">
        <title>The Global Catalogue of Microorganisms (GCM) 10K type strain sequencing project: providing services to taxonomists for standard genome sequencing and annotation.</title>
        <authorList>
            <consortium name="The Broad Institute Genomics Platform"/>
            <consortium name="The Broad Institute Genome Sequencing Center for Infectious Disease"/>
            <person name="Wu L."/>
            <person name="Ma J."/>
        </authorList>
    </citation>
    <scope>NUCLEOTIDE SEQUENCE [LARGE SCALE GENOMIC DNA]</scope>
    <source>
        <strain evidence="7">CCUG 66188</strain>
    </source>
</reference>
<accession>A0ABV9L3W8</accession>
<dbReference type="PRINTS" id="PR00411">
    <property type="entry name" value="PNDRDTASEI"/>
</dbReference>
<evidence type="ECO:0000256" key="2">
    <source>
        <dbReference type="ARBA" id="ARBA00022723"/>
    </source>
</evidence>
<dbReference type="RefSeq" id="WP_380001842.1">
    <property type="nucleotide sequence ID" value="NZ_JBHSGN010000169.1"/>
</dbReference>
<evidence type="ECO:0000256" key="4">
    <source>
        <dbReference type="ARBA" id="ARBA00023004"/>
    </source>
</evidence>
<keyword evidence="3 6" id="KW-0560">Oxidoreductase</keyword>
<evidence type="ECO:0000313" key="7">
    <source>
        <dbReference type="Proteomes" id="UP001596023"/>
    </source>
</evidence>
<dbReference type="InterPro" id="IPR036188">
    <property type="entry name" value="FAD/NAD-bd_sf"/>
</dbReference>
<dbReference type="PANTHER" id="PTHR43498:SF1">
    <property type="entry name" value="COB--COM HETERODISULFIDE REDUCTASE IRON-SULFUR SUBUNIT A"/>
    <property type="match status" value="1"/>
</dbReference>
<keyword evidence="7" id="KW-1185">Reference proteome</keyword>
<dbReference type="EC" id="1.-.-.-" evidence="6"/>
<evidence type="ECO:0000313" key="6">
    <source>
        <dbReference type="EMBL" id="MFC4677042.1"/>
    </source>
</evidence>
<name>A0ABV9L3W8_9BACT</name>
<keyword evidence="4" id="KW-0408">Iron</keyword>
<dbReference type="Pfam" id="PF12831">
    <property type="entry name" value="FAD_oxidored"/>
    <property type="match status" value="1"/>
</dbReference>
<dbReference type="Proteomes" id="UP001596023">
    <property type="component" value="Unassembled WGS sequence"/>
</dbReference>